<dbReference type="PIR" id="S44438">
    <property type="entry name" value="S44438"/>
</dbReference>
<evidence type="ECO:0000313" key="1">
    <source>
        <dbReference type="EMBL" id="CAA52101.1"/>
    </source>
</evidence>
<keyword evidence="1" id="KW-0413">Isomerase</keyword>
<dbReference type="EMBL" id="X73898">
    <property type="protein sequence ID" value="CAA52101.1"/>
    <property type="molecule type" value="Genomic_DNA"/>
</dbReference>
<organism evidence="1">
    <name type="scientific">Bacillus subtilis</name>
    <dbReference type="NCBI Taxonomy" id="1423"/>
    <lineage>
        <taxon>Bacteria</taxon>
        <taxon>Bacillati</taxon>
        <taxon>Bacillota</taxon>
        <taxon>Bacilli</taxon>
        <taxon>Bacillales</taxon>
        <taxon>Bacillaceae</taxon>
        <taxon>Bacillus</taxon>
    </lineage>
</organism>
<reference evidence="1" key="1">
    <citation type="journal article" date="1994" name="Mol. Microbiol.">
        <title>Cloning and characterization of ppiB, a Bacillus subtilis gene which encodes a cyclosporin A-sensitive peptidyl-prolyl cis-trans isomerase.</title>
        <authorList>
            <person name="Herrler M."/>
            <person name="Bang H."/>
            <person name="Marahiel M.A."/>
        </authorList>
    </citation>
    <scope>NUCLEOTIDE SEQUENCE</scope>
    <source>
        <strain evidence="1">JH 642</strain>
    </source>
</reference>
<proteinExistence type="predicted"/>
<name>Q45541_BACIU</name>
<accession>Q45541</accession>
<dbReference type="AlphaFoldDB" id="Q45541"/>
<dbReference type="GO" id="GO:0016853">
    <property type="term" value="F:isomerase activity"/>
    <property type="evidence" value="ECO:0007669"/>
    <property type="project" value="UniProtKB-KW"/>
</dbReference>
<sequence>MTFKSEAASSTCFSMSALLSGTPFLANSSLIFAIRAAAFSLPILSPSSDVVTSSWLATCLTSSEIASSEETSYALINPVKAAVPDTSNGAVTYTFASLTPAVISAFRYISSVMPLILWVSTFNPEPFLAMVIDDEEIALDPICAFDIYFLNIHVLPYWSRLPLWHYQDIHFIKHFCLSDSDKSAPSVTMTSPTAASARLTSEPSAAKRPLPAFQSKFSSKQFDLLQFHKQLDSAALSGPES</sequence>
<accession>Q45553</accession>
<protein>
    <submittedName>
        <fullName evidence="1">CypBS peptidyl-prolyl-cis-trans isomerase</fullName>
    </submittedName>
</protein>